<evidence type="ECO:0000313" key="1">
    <source>
        <dbReference type="EMBL" id="TCV89593.1"/>
    </source>
</evidence>
<dbReference type="GO" id="GO:0006729">
    <property type="term" value="P:tetrahydrobiopterin biosynthetic process"/>
    <property type="evidence" value="ECO:0007669"/>
    <property type="project" value="InterPro"/>
</dbReference>
<dbReference type="AlphaFoldDB" id="A0A4R3YGB9"/>
<dbReference type="SUPFAM" id="SSF55248">
    <property type="entry name" value="PCD-like"/>
    <property type="match status" value="1"/>
</dbReference>
<dbReference type="RefSeq" id="WP_124948353.1">
    <property type="nucleotide sequence ID" value="NZ_BHVT01000081.1"/>
</dbReference>
<reference evidence="1 2" key="1">
    <citation type="submission" date="2019-03" db="EMBL/GenBank/DDBJ databases">
        <title>Genomic Encyclopedia of Type Strains, Phase IV (KMG-IV): sequencing the most valuable type-strain genomes for metagenomic binning, comparative biology and taxonomic classification.</title>
        <authorList>
            <person name="Goeker M."/>
        </authorList>
    </citation>
    <scope>NUCLEOTIDE SEQUENCE [LARGE SCALE GENOMIC DNA]</scope>
    <source>
        <strain evidence="1 2">DSM 100309</strain>
    </source>
</reference>
<organism evidence="1 2">
    <name type="scientific">Sulfurirhabdus autotrophica</name>
    <dbReference type="NCBI Taxonomy" id="1706046"/>
    <lineage>
        <taxon>Bacteria</taxon>
        <taxon>Pseudomonadati</taxon>
        <taxon>Pseudomonadota</taxon>
        <taxon>Betaproteobacteria</taxon>
        <taxon>Nitrosomonadales</taxon>
        <taxon>Sulfuricellaceae</taxon>
        <taxon>Sulfurirhabdus</taxon>
    </lineage>
</organism>
<dbReference type="EMBL" id="SMCO01000002">
    <property type="protein sequence ID" value="TCV89593.1"/>
    <property type="molecule type" value="Genomic_DNA"/>
</dbReference>
<evidence type="ECO:0000313" key="2">
    <source>
        <dbReference type="Proteomes" id="UP000295367"/>
    </source>
</evidence>
<gene>
    <name evidence="1" type="ORF">EDC63_102111</name>
</gene>
<dbReference type="InterPro" id="IPR036428">
    <property type="entry name" value="PCD_sf"/>
</dbReference>
<comment type="caution">
    <text evidence="1">The sequence shown here is derived from an EMBL/GenBank/DDBJ whole genome shotgun (WGS) entry which is preliminary data.</text>
</comment>
<dbReference type="GO" id="GO:0008124">
    <property type="term" value="F:4-alpha-hydroxytetrahydrobiopterin dehydratase activity"/>
    <property type="evidence" value="ECO:0007669"/>
    <property type="project" value="InterPro"/>
</dbReference>
<sequence length="92" mass="10332">MTESKDVNAGSTASKERVAQFNQRFDFGSYAETRQFLDELAELSKRDDYYPDVSFGKTYANISIDGEGQAALREMNSTFIADMQALVTKTKN</sequence>
<dbReference type="OrthoDB" id="5297462at2"/>
<proteinExistence type="predicted"/>
<keyword evidence="2" id="KW-1185">Reference proteome</keyword>
<protein>
    <recommendedName>
        <fullName evidence="3">4a-hydroxytetrahydrobiopterin dehydratase</fullName>
    </recommendedName>
</protein>
<name>A0A4R3YGB9_9PROT</name>
<dbReference type="Gene3D" id="3.30.1360.20">
    <property type="entry name" value="Transcriptional coactivator/pterin dehydratase"/>
    <property type="match status" value="1"/>
</dbReference>
<dbReference type="Proteomes" id="UP000295367">
    <property type="component" value="Unassembled WGS sequence"/>
</dbReference>
<accession>A0A4R3YGB9</accession>
<evidence type="ECO:0008006" key="3">
    <source>
        <dbReference type="Google" id="ProtNLM"/>
    </source>
</evidence>